<dbReference type="PANTHER" id="PTHR40396:SF1">
    <property type="entry name" value="ATPASE AAA-TYPE CORE DOMAIN-CONTAINING PROTEIN"/>
    <property type="match status" value="1"/>
</dbReference>
<sequence length="428" mass="50020">MLIELAVANFRSIRDEQRLVLVAGREKIHWDTNVFEPEQSGGTKKRLRLLRSAALYGPNASGKTNLIRALVTMRRVVLQSQQRIGQLPMEPFRFEYLGHHTRQPTLLEVIIMVEGVRYQYGFSATDKRIHDEWLFAYPKGRAQRWFEREFHADGERDEFSFGGRLTGSKEVWRQATRPDALFLSTAVQLYSRQLRPIFDWFKDTLRIIGIKGWHPDLSIEWCQNNQDKKQRILKFLQTADFGITDITVQEVLNYSGDPENNPSEWLHKMMDPHRKRDYSVRIAHEDSDGDEVYLESRDESDGTQKMFNLAAPWLDALDQGRVLVVDELHDNLHPLLVQFLIRLFHSKETNLKGAQLIFTSHETAILSDEYLRRDQIWFCERDKEQSTRIYSLARFKPPKGAENWTQDYLVGCYGALPFLDNPSEIFGN</sequence>
<protein>
    <recommendedName>
        <fullName evidence="1">ATPase AAA-type core domain-containing protein</fullName>
    </recommendedName>
</protein>
<evidence type="ECO:0000313" key="2">
    <source>
        <dbReference type="EMBL" id="VFK15535.1"/>
    </source>
</evidence>
<name>A0A450WEU9_9GAMM</name>
<organism evidence="2">
    <name type="scientific">Candidatus Kentrum sp. LFY</name>
    <dbReference type="NCBI Taxonomy" id="2126342"/>
    <lineage>
        <taxon>Bacteria</taxon>
        <taxon>Pseudomonadati</taxon>
        <taxon>Pseudomonadota</taxon>
        <taxon>Gammaproteobacteria</taxon>
        <taxon>Candidatus Kentrum</taxon>
    </lineage>
</organism>
<dbReference type="Pfam" id="PF13304">
    <property type="entry name" value="AAA_21"/>
    <property type="match status" value="1"/>
</dbReference>
<dbReference type="Gene3D" id="3.40.50.300">
    <property type="entry name" value="P-loop containing nucleotide triphosphate hydrolases"/>
    <property type="match status" value="1"/>
</dbReference>
<accession>A0A450WEU9</accession>
<dbReference type="AlphaFoldDB" id="A0A450WEU9"/>
<gene>
    <name evidence="2" type="ORF">BECKLFY1418C_GA0070996_10163</name>
</gene>
<dbReference type="InterPro" id="IPR003959">
    <property type="entry name" value="ATPase_AAA_core"/>
</dbReference>
<dbReference type="SUPFAM" id="SSF52540">
    <property type="entry name" value="P-loop containing nucleoside triphosphate hydrolases"/>
    <property type="match status" value="1"/>
</dbReference>
<evidence type="ECO:0000259" key="1">
    <source>
        <dbReference type="Pfam" id="PF13304"/>
    </source>
</evidence>
<dbReference type="EMBL" id="CAADFN010000016">
    <property type="protein sequence ID" value="VFK15535.1"/>
    <property type="molecule type" value="Genomic_DNA"/>
</dbReference>
<feature type="domain" description="ATPase AAA-type core" evidence="1">
    <location>
        <begin position="53"/>
        <end position="367"/>
    </location>
</feature>
<dbReference type="PANTHER" id="PTHR40396">
    <property type="entry name" value="ATPASE-LIKE PROTEIN"/>
    <property type="match status" value="1"/>
</dbReference>
<proteinExistence type="predicted"/>
<reference evidence="2" key="1">
    <citation type="submission" date="2019-02" db="EMBL/GenBank/DDBJ databases">
        <authorList>
            <person name="Gruber-Vodicka R. H."/>
            <person name="Seah K. B. B."/>
        </authorList>
    </citation>
    <scope>NUCLEOTIDE SEQUENCE</scope>
    <source>
        <strain evidence="2">BECK_BY7</strain>
    </source>
</reference>
<dbReference type="GO" id="GO:0016887">
    <property type="term" value="F:ATP hydrolysis activity"/>
    <property type="evidence" value="ECO:0007669"/>
    <property type="project" value="InterPro"/>
</dbReference>
<dbReference type="GO" id="GO:0005524">
    <property type="term" value="F:ATP binding"/>
    <property type="evidence" value="ECO:0007669"/>
    <property type="project" value="InterPro"/>
</dbReference>
<dbReference type="InterPro" id="IPR027417">
    <property type="entry name" value="P-loop_NTPase"/>
</dbReference>